<dbReference type="SUPFAM" id="SSF52402">
    <property type="entry name" value="Adenine nucleotide alpha hydrolases-like"/>
    <property type="match status" value="1"/>
</dbReference>
<evidence type="ECO:0000256" key="1">
    <source>
        <dbReference type="ARBA" id="ARBA00008791"/>
    </source>
</evidence>
<feature type="domain" description="UspA" evidence="2">
    <location>
        <begin position="2"/>
        <end position="127"/>
    </location>
</feature>
<reference evidence="3 4" key="1">
    <citation type="journal article" date="2019" name="Int. J. Syst. Evol. Microbiol.">
        <title>The Global Catalogue of Microorganisms (GCM) 10K type strain sequencing project: providing services to taxonomists for standard genome sequencing and annotation.</title>
        <authorList>
            <consortium name="The Broad Institute Genomics Platform"/>
            <consortium name="The Broad Institute Genome Sequencing Center for Infectious Disease"/>
            <person name="Wu L."/>
            <person name="Ma J."/>
        </authorList>
    </citation>
    <scope>NUCLEOTIDE SEQUENCE [LARGE SCALE GENOMIC DNA]</scope>
    <source>
        <strain evidence="3 4">JCM 17504</strain>
    </source>
</reference>
<evidence type="ECO:0000259" key="2">
    <source>
        <dbReference type="Pfam" id="PF00582"/>
    </source>
</evidence>
<gene>
    <name evidence="3" type="ORF">GCM10025751_49410</name>
</gene>
<dbReference type="EMBL" id="BAABKX010000022">
    <property type="protein sequence ID" value="GAA5062285.1"/>
    <property type="molecule type" value="Genomic_DNA"/>
</dbReference>
<sequence>MEAVEQGVMIADRFGGTIHFLNVVDVGTEMSASGVGHIADELSKSLEQMADDALTDAESRAEDADVPYERTILEGLPHEATVEYSDGHDIDLIVMGATGQSGIKEHLLGSTTDRVTQSVDSSVLIARP</sequence>
<dbReference type="InterPro" id="IPR006015">
    <property type="entry name" value="Universal_stress_UspA"/>
</dbReference>
<organism evidence="3 4">
    <name type="scientific">Haladaptatus pallidirubidus</name>
    <dbReference type="NCBI Taxonomy" id="1008152"/>
    <lineage>
        <taxon>Archaea</taxon>
        <taxon>Methanobacteriati</taxon>
        <taxon>Methanobacteriota</taxon>
        <taxon>Stenosarchaea group</taxon>
        <taxon>Halobacteria</taxon>
        <taxon>Halobacteriales</taxon>
        <taxon>Haladaptataceae</taxon>
        <taxon>Haladaptatus</taxon>
    </lineage>
</organism>
<name>A0AAV3UQA9_9EURY</name>
<keyword evidence="4" id="KW-1185">Reference proteome</keyword>
<proteinExistence type="inferred from homology"/>
<comment type="similarity">
    <text evidence="1">Belongs to the universal stress protein A family.</text>
</comment>
<dbReference type="PANTHER" id="PTHR46268:SF6">
    <property type="entry name" value="UNIVERSAL STRESS PROTEIN UP12"/>
    <property type="match status" value="1"/>
</dbReference>
<evidence type="ECO:0000313" key="4">
    <source>
        <dbReference type="Proteomes" id="UP001501729"/>
    </source>
</evidence>
<accession>A0AAV3UQA9</accession>
<dbReference type="Pfam" id="PF00582">
    <property type="entry name" value="Usp"/>
    <property type="match status" value="1"/>
</dbReference>
<dbReference type="Proteomes" id="UP001501729">
    <property type="component" value="Unassembled WGS sequence"/>
</dbReference>
<dbReference type="Gene3D" id="3.40.50.620">
    <property type="entry name" value="HUPs"/>
    <property type="match status" value="1"/>
</dbReference>
<dbReference type="CDD" id="cd00293">
    <property type="entry name" value="USP-like"/>
    <property type="match status" value="1"/>
</dbReference>
<dbReference type="PRINTS" id="PR01438">
    <property type="entry name" value="UNVRSLSTRESS"/>
</dbReference>
<dbReference type="InterPro" id="IPR006016">
    <property type="entry name" value="UspA"/>
</dbReference>
<protein>
    <submittedName>
        <fullName evidence="3">Universal stress protein</fullName>
    </submittedName>
</protein>
<dbReference type="InterPro" id="IPR014729">
    <property type="entry name" value="Rossmann-like_a/b/a_fold"/>
</dbReference>
<dbReference type="PANTHER" id="PTHR46268">
    <property type="entry name" value="STRESS RESPONSE PROTEIN NHAX"/>
    <property type="match status" value="1"/>
</dbReference>
<comment type="caution">
    <text evidence="3">The sequence shown here is derived from an EMBL/GenBank/DDBJ whole genome shotgun (WGS) entry which is preliminary data.</text>
</comment>
<dbReference type="AlphaFoldDB" id="A0AAV3UQA9"/>
<evidence type="ECO:0000313" key="3">
    <source>
        <dbReference type="EMBL" id="GAA5062285.1"/>
    </source>
</evidence>